<evidence type="ECO:0000256" key="6">
    <source>
        <dbReference type="ARBA" id="ARBA00023139"/>
    </source>
</evidence>
<gene>
    <name evidence="9" type="ORF">JI735_00275</name>
</gene>
<keyword evidence="7" id="KW-0449">Lipoprotein</keyword>
<dbReference type="InterPro" id="IPR050490">
    <property type="entry name" value="Bact_solute-bd_prot1"/>
</dbReference>
<dbReference type="PROSITE" id="PS51257">
    <property type="entry name" value="PROKAR_LIPOPROTEIN"/>
    <property type="match status" value="1"/>
</dbReference>
<keyword evidence="5" id="KW-0472">Membrane</keyword>
<dbReference type="InterPro" id="IPR006061">
    <property type="entry name" value="SBP_1_CS"/>
</dbReference>
<dbReference type="Proteomes" id="UP000595841">
    <property type="component" value="Chromosome"/>
</dbReference>
<sequence length="427" mass="47015">MKKLILVMITVLTIGAILSACSSNTPNSSDQSSETEKTQDKVKLVMLTNATGAVFEAEQGIIANFMKENPNIEVDFSTQGKDYEQLMKAKMAANDLPDVFATHGWSVNRYKEYLRPLEDQAWSKNIVDSLKSTITDEAGHIYVLPMNLDQSGFVYNRKVLEDLNLEIPNNWDEFIAASKVIKAAGITPVQMGDKDPTKLASFLDKVAPVFLITDKDHNYGDALKDGTFDWSKWNQVSQLLLDLYSQEFINKDILTADPVTTAEKLAQGKAAFAFESNGVIAQALKTNPDAKLGMMPIPAFYEGDEPILNGGEKEAYGIGKDSKHIEEALKLLTFMSKPENVQAVSTASGLPAAFNGVENKLGDLSGDYAKYADLRTIPVFDREYLPSGMWSTLQVAGSSLLVSGGLSVEQVSDLMKEDYMKFRAQQK</sequence>
<keyword evidence="4 8" id="KW-0732">Signal</keyword>
<dbReference type="AlphaFoldDB" id="A0A974PDB4"/>
<dbReference type="Pfam" id="PF01547">
    <property type="entry name" value="SBP_bac_1"/>
    <property type="match status" value="1"/>
</dbReference>
<evidence type="ECO:0000313" key="9">
    <source>
        <dbReference type="EMBL" id="QQZ61293.1"/>
    </source>
</evidence>
<comment type="similarity">
    <text evidence="1">Belongs to the bacterial solute-binding protein 1 family.</text>
</comment>
<dbReference type="PANTHER" id="PTHR43649:SF33">
    <property type="entry name" value="POLYGALACTURONAN_RHAMNOGALACTURONAN-BINDING PROTEIN YTCQ"/>
    <property type="match status" value="1"/>
</dbReference>
<evidence type="ECO:0000256" key="5">
    <source>
        <dbReference type="ARBA" id="ARBA00023136"/>
    </source>
</evidence>
<evidence type="ECO:0000256" key="7">
    <source>
        <dbReference type="ARBA" id="ARBA00023288"/>
    </source>
</evidence>
<accession>A0A974PDB4</accession>
<dbReference type="InterPro" id="IPR006059">
    <property type="entry name" value="SBP"/>
</dbReference>
<proteinExistence type="inferred from homology"/>
<evidence type="ECO:0000256" key="1">
    <source>
        <dbReference type="ARBA" id="ARBA00008520"/>
    </source>
</evidence>
<name>A0A974PDB4_9BACL</name>
<keyword evidence="3" id="KW-1003">Cell membrane</keyword>
<dbReference type="GO" id="GO:0055085">
    <property type="term" value="P:transmembrane transport"/>
    <property type="evidence" value="ECO:0007669"/>
    <property type="project" value="InterPro"/>
</dbReference>
<dbReference type="PANTHER" id="PTHR43649">
    <property type="entry name" value="ARABINOSE-BINDING PROTEIN-RELATED"/>
    <property type="match status" value="1"/>
</dbReference>
<dbReference type="EMBL" id="CP068595">
    <property type="protein sequence ID" value="QQZ61293.1"/>
    <property type="molecule type" value="Genomic_DNA"/>
</dbReference>
<evidence type="ECO:0000256" key="8">
    <source>
        <dbReference type="SAM" id="SignalP"/>
    </source>
</evidence>
<keyword evidence="6" id="KW-0564">Palmitate</keyword>
<feature type="chain" id="PRO_5039058767" evidence="8">
    <location>
        <begin position="23"/>
        <end position="427"/>
    </location>
</feature>
<keyword evidence="10" id="KW-1185">Reference proteome</keyword>
<evidence type="ECO:0000256" key="3">
    <source>
        <dbReference type="ARBA" id="ARBA00022475"/>
    </source>
</evidence>
<evidence type="ECO:0000313" key="10">
    <source>
        <dbReference type="Proteomes" id="UP000595841"/>
    </source>
</evidence>
<keyword evidence="2" id="KW-0813">Transport</keyword>
<dbReference type="Gene3D" id="3.40.190.10">
    <property type="entry name" value="Periplasmic binding protein-like II"/>
    <property type="match status" value="2"/>
</dbReference>
<protein>
    <submittedName>
        <fullName evidence="9">Extracellular solute-binding protein</fullName>
    </submittedName>
</protein>
<reference evidence="9 10" key="1">
    <citation type="submission" date="2021-01" db="EMBL/GenBank/DDBJ databases">
        <title>Whole genome sequence of Paenibacillus sonchi LMG 24727 for comparative genomics.</title>
        <authorList>
            <person name="Lee G."/>
            <person name="Kim M.-J."/>
            <person name="Lim K."/>
            <person name="Shin J.-H."/>
        </authorList>
    </citation>
    <scope>NUCLEOTIDE SEQUENCE [LARGE SCALE GENOMIC DNA]</scope>
    <source>
        <strain evidence="9 10">LMG 24727</strain>
    </source>
</reference>
<dbReference type="RefSeq" id="WP_051052031.1">
    <property type="nucleotide sequence ID" value="NZ_CP068595.1"/>
</dbReference>
<dbReference type="SUPFAM" id="SSF53850">
    <property type="entry name" value="Periplasmic binding protein-like II"/>
    <property type="match status" value="1"/>
</dbReference>
<dbReference type="PROSITE" id="PS01037">
    <property type="entry name" value="SBP_BACTERIAL_1"/>
    <property type="match status" value="1"/>
</dbReference>
<feature type="signal peptide" evidence="8">
    <location>
        <begin position="1"/>
        <end position="22"/>
    </location>
</feature>
<dbReference type="KEGG" id="pson:JI735_00275"/>
<evidence type="ECO:0000256" key="4">
    <source>
        <dbReference type="ARBA" id="ARBA00022729"/>
    </source>
</evidence>
<organism evidence="9 10">
    <name type="scientific">Paenibacillus sonchi</name>
    <dbReference type="NCBI Taxonomy" id="373687"/>
    <lineage>
        <taxon>Bacteria</taxon>
        <taxon>Bacillati</taxon>
        <taxon>Bacillota</taxon>
        <taxon>Bacilli</taxon>
        <taxon>Bacillales</taxon>
        <taxon>Paenibacillaceae</taxon>
        <taxon>Paenibacillus</taxon>
        <taxon>Paenibacillus sonchi group</taxon>
    </lineage>
</organism>
<evidence type="ECO:0000256" key="2">
    <source>
        <dbReference type="ARBA" id="ARBA00022448"/>
    </source>
</evidence>